<comment type="caution">
    <text evidence="1">The sequence shown here is derived from an EMBL/GenBank/DDBJ whole genome shotgun (WGS) entry which is preliminary data.</text>
</comment>
<accession>A0A4Y2NSW2</accession>
<name>A0A4Y2NSW2_ARAVE</name>
<dbReference type="Proteomes" id="UP000499080">
    <property type="component" value="Unassembled WGS sequence"/>
</dbReference>
<sequence length="128" mass="14531">MLRRDSPFKSSIILVLDVVRAISSLGSSFILLQEGVASRSSERGCRSEVWGKWIGYNLPLWFHSRPDQEPAVTDFLDLPFFLRGRIGAFERSCPNLFKAEVWYTPIGVRGFSKLAISYVVGDLFDRIT</sequence>
<gene>
    <name evidence="1" type="ORF">AVEN_204100_1</name>
</gene>
<organism evidence="1 2">
    <name type="scientific">Araneus ventricosus</name>
    <name type="common">Orbweaver spider</name>
    <name type="synonym">Epeira ventricosa</name>
    <dbReference type="NCBI Taxonomy" id="182803"/>
    <lineage>
        <taxon>Eukaryota</taxon>
        <taxon>Metazoa</taxon>
        <taxon>Ecdysozoa</taxon>
        <taxon>Arthropoda</taxon>
        <taxon>Chelicerata</taxon>
        <taxon>Arachnida</taxon>
        <taxon>Araneae</taxon>
        <taxon>Araneomorphae</taxon>
        <taxon>Entelegynae</taxon>
        <taxon>Araneoidea</taxon>
        <taxon>Araneidae</taxon>
        <taxon>Araneus</taxon>
    </lineage>
</organism>
<dbReference type="AlphaFoldDB" id="A0A4Y2NSW2"/>
<evidence type="ECO:0000313" key="2">
    <source>
        <dbReference type="Proteomes" id="UP000499080"/>
    </source>
</evidence>
<keyword evidence="2" id="KW-1185">Reference proteome</keyword>
<proteinExistence type="predicted"/>
<evidence type="ECO:0000313" key="1">
    <source>
        <dbReference type="EMBL" id="GBN40846.1"/>
    </source>
</evidence>
<protein>
    <submittedName>
        <fullName evidence="1">Uncharacterized protein</fullName>
    </submittedName>
</protein>
<reference evidence="1 2" key="1">
    <citation type="journal article" date="2019" name="Sci. Rep.">
        <title>Orb-weaving spider Araneus ventricosus genome elucidates the spidroin gene catalogue.</title>
        <authorList>
            <person name="Kono N."/>
            <person name="Nakamura H."/>
            <person name="Ohtoshi R."/>
            <person name="Moran D.A.P."/>
            <person name="Shinohara A."/>
            <person name="Yoshida Y."/>
            <person name="Fujiwara M."/>
            <person name="Mori M."/>
            <person name="Tomita M."/>
            <person name="Arakawa K."/>
        </authorList>
    </citation>
    <scope>NUCLEOTIDE SEQUENCE [LARGE SCALE GENOMIC DNA]</scope>
</reference>
<dbReference type="EMBL" id="BGPR01009563">
    <property type="protein sequence ID" value="GBN40846.1"/>
    <property type="molecule type" value="Genomic_DNA"/>
</dbReference>